<dbReference type="InterPro" id="IPR002898">
    <property type="entry name" value="MotA_ExbB_proton_chnl"/>
</dbReference>
<evidence type="ECO:0000256" key="8">
    <source>
        <dbReference type="ARBA" id="ARBA00022927"/>
    </source>
</evidence>
<evidence type="ECO:0000256" key="1">
    <source>
        <dbReference type="ARBA" id="ARBA00004429"/>
    </source>
</evidence>
<keyword evidence="6" id="KW-0997">Cell inner membrane</keyword>
<dbReference type="InterPro" id="IPR050790">
    <property type="entry name" value="ExbB/TolQ_transport"/>
</dbReference>
<evidence type="ECO:0000256" key="10">
    <source>
        <dbReference type="ARBA" id="ARBA00023136"/>
    </source>
</evidence>
<comment type="subunit">
    <text evidence="2">The accessory proteins ExbB and ExbD seem to form a complex with TonB.</text>
</comment>
<dbReference type="InterPro" id="IPR014164">
    <property type="entry name" value="TonB_ExbB_1"/>
</dbReference>
<evidence type="ECO:0000256" key="3">
    <source>
        <dbReference type="ARBA" id="ARBA00022093"/>
    </source>
</evidence>
<evidence type="ECO:0000256" key="5">
    <source>
        <dbReference type="ARBA" id="ARBA00022475"/>
    </source>
</evidence>
<evidence type="ECO:0000256" key="4">
    <source>
        <dbReference type="ARBA" id="ARBA00022448"/>
    </source>
</evidence>
<comment type="similarity">
    <text evidence="12">Belongs to the exbB/tolQ family.</text>
</comment>
<organism evidence="15 16">
    <name type="scientific">Pseudoxanthomonas putridarboris</name>
    <dbReference type="NCBI Taxonomy" id="752605"/>
    <lineage>
        <taxon>Bacteria</taxon>
        <taxon>Pseudomonadati</taxon>
        <taxon>Pseudomonadota</taxon>
        <taxon>Gammaproteobacteria</taxon>
        <taxon>Lysobacterales</taxon>
        <taxon>Lysobacteraceae</taxon>
        <taxon>Pseudoxanthomonas</taxon>
    </lineage>
</organism>
<comment type="subcellular location">
    <subcellularLocation>
        <location evidence="1">Cell inner membrane</location>
        <topology evidence="1">Multi-pass membrane protein</topology>
    </subcellularLocation>
    <subcellularLocation>
        <location evidence="12">Membrane</location>
        <topology evidence="12">Multi-pass membrane protein</topology>
    </subcellularLocation>
</comment>
<evidence type="ECO:0000256" key="11">
    <source>
        <dbReference type="ARBA" id="ARBA00024816"/>
    </source>
</evidence>
<evidence type="ECO:0000256" key="7">
    <source>
        <dbReference type="ARBA" id="ARBA00022692"/>
    </source>
</evidence>
<dbReference type="PANTHER" id="PTHR30625">
    <property type="entry name" value="PROTEIN TOLQ"/>
    <property type="match status" value="1"/>
</dbReference>
<keyword evidence="16" id="KW-1185">Reference proteome</keyword>
<keyword evidence="8 12" id="KW-0653">Protein transport</keyword>
<dbReference type="Proteomes" id="UP001459204">
    <property type="component" value="Unassembled WGS sequence"/>
</dbReference>
<dbReference type="Pfam" id="PF01618">
    <property type="entry name" value="MotA_ExbB"/>
    <property type="match status" value="1"/>
</dbReference>
<evidence type="ECO:0000256" key="12">
    <source>
        <dbReference type="RuleBase" id="RU004057"/>
    </source>
</evidence>
<reference evidence="15 16" key="1">
    <citation type="submission" date="2024-04" db="EMBL/GenBank/DDBJ databases">
        <title>Draft genome sequence of Pseudoxanthomonas putridarboris WD12.</title>
        <authorList>
            <person name="Oh J."/>
        </authorList>
    </citation>
    <scope>NUCLEOTIDE SEQUENCE [LARGE SCALE GENOMIC DNA]</scope>
    <source>
        <strain evidence="15 16">WD12</strain>
    </source>
</reference>
<evidence type="ECO:0000256" key="13">
    <source>
        <dbReference type="SAM" id="Phobius"/>
    </source>
</evidence>
<name>A0ABU9IXX6_9GAMM</name>
<evidence type="ECO:0000313" key="15">
    <source>
        <dbReference type="EMBL" id="MEL1263041.1"/>
    </source>
</evidence>
<dbReference type="RefSeq" id="WP_341724239.1">
    <property type="nucleotide sequence ID" value="NZ_JBBWWT010000001.1"/>
</dbReference>
<evidence type="ECO:0000256" key="6">
    <source>
        <dbReference type="ARBA" id="ARBA00022519"/>
    </source>
</evidence>
<keyword evidence="7 13" id="KW-0812">Transmembrane</keyword>
<proteinExistence type="inferred from homology"/>
<protein>
    <recommendedName>
        <fullName evidence="3">Biopolymer transport protein ExbB</fullName>
    </recommendedName>
</protein>
<keyword evidence="10 13" id="KW-0472">Membrane</keyword>
<dbReference type="EMBL" id="JBBWWT010000001">
    <property type="protein sequence ID" value="MEL1263041.1"/>
    <property type="molecule type" value="Genomic_DNA"/>
</dbReference>
<evidence type="ECO:0000256" key="2">
    <source>
        <dbReference type="ARBA" id="ARBA00011471"/>
    </source>
</evidence>
<feature type="transmembrane region" description="Helical" evidence="13">
    <location>
        <begin position="126"/>
        <end position="149"/>
    </location>
</feature>
<feature type="domain" description="MotA/TolQ/ExbB proton channel" evidence="14">
    <location>
        <begin position="91"/>
        <end position="198"/>
    </location>
</feature>
<feature type="transmembrane region" description="Helical" evidence="13">
    <location>
        <begin position="21"/>
        <end position="42"/>
    </location>
</feature>
<evidence type="ECO:0000313" key="16">
    <source>
        <dbReference type="Proteomes" id="UP001459204"/>
    </source>
</evidence>
<comment type="caution">
    <text evidence="15">The sequence shown here is derived from an EMBL/GenBank/DDBJ whole genome shotgun (WGS) entry which is preliminary data.</text>
</comment>
<keyword evidence="9 13" id="KW-1133">Transmembrane helix</keyword>
<feature type="transmembrane region" description="Helical" evidence="13">
    <location>
        <begin position="169"/>
        <end position="192"/>
    </location>
</feature>
<comment type="function">
    <text evidence="11">Involved in the TonB-dependent energy-dependent transport of various receptor-bound substrates. Protects ExbD from proteolytic degradation and functionally stabilizes TonB.</text>
</comment>
<gene>
    <name evidence="15" type="primary">exbB</name>
    <name evidence="15" type="ORF">AAD027_01455</name>
</gene>
<keyword evidence="5" id="KW-1003">Cell membrane</keyword>
<evidence type="ECO:0000256" key="9">
    <source>
        <dbReference type="ARBA" id="ARBA00022989"/>
    </source>
</evidence>
<sequence length="240" mass="25714">MPTTDITVQSMYAQADWVVKSVMWTLVLASVASLSIGLYKGWEILIRRRRMSAALDQLTVASGLEQVKEIPDSAARAMVQTALSELDRYPKARHQSHLPTEGIKERVAAVIQRIGASRQRQLSRGISVLGSVGAAAPFIGLFGTVWGIMNSFIGIAKAQTTNLAVVAPGIAEALLATAFGLVAAIPAVLLYNATVRAIAGYRVKLDDASVQVMCLLSRELDDRGHREDAARKPVGALHGV</sequence>
<evidence type="ECO:0000259" key="14">
    <source>
        <dbReference type="Pfam" id="PF01618"/>
    </source>
</evidence>
<accession>A0ABU9IXX6</accession>
<dbReference type="NCBIfam" id="TIGR02797">
    <property type="entry name" value="exbB"/>
    <property type="match status" value="1"/>
</dbReference>
<dbReference type="PANTHER" id="PTHR30625:SF16">
    <property type="entry name" value="BIOPOLYMER TRANSPORT PROTEIN EXBB"/>
    <property type="match status" value="1"/>
</dbReference>
<keyword evidence="4 12" id="KW-0813">Transport</keyword>